<dbReference type="AlphaFoldDB" id="A0A423PHD3"/>
<feature type="compositionally biased region" description="Polar residues" evidence="1">
    <location>
        <begin position="37"/>
        <end position="49"/>
    </location>
</feature>
<feature type="region of interest" description="Disordered" evidence="1">
    <location>
        <begin position="32"/>
        <end position="63"/>
    </location>
</feature>
<comment type="caution">
    <text evidence="2">The sequence shown here is derived from an EMBL/GenBank/DDBJ whole genome shotgun (WGS) entry which is preliminary data.</text>
</comment>
<organism evidence="2 3">
    <name type="scientific">Salinisphaera orenii MK-B5</name>
    <dbReference type="NCBI Taxonomy" id="856730"/>
    <lineage>
        <taxon>Bacteria</taxon>
        <taxon>Pseudomonadati</taxon>
        <taxon>Pseudomonadota</taxon>
        <taxon>Gammaproteobacteria</taxon>
        <taxon>Salinisphaerales</taxon>
        <taxon>Salinisphaeraceae</taxon>
        <taxon>Salinisphaera</taxon>
    </lineage>
</organism>
<keyword evidence="3" id="KW-1185">Reference proteome</keyword>
<reference evidence="2 3" key="1">
    <citation type="submission" date="2013-10" db="EMBL/GenBank/DDBJ databases">
        <title>Salinisphaera orenii MK-B5 Genome Sequencing.</title>
        <authorList>
            <person name="Lai Q."/>
            <person name="Li C."/>
            <person name="Shao Z."/>
        </authorList>
    </citation>
    <scope>NUCLEOTIDE SEQUENCE [LARGE SCALE GENOMIC DNA]</scope>
    <source>
        <strain evidence="2 3">MK-B5</strain>
    </source>
</reference>
<protein>
    <submittedName>
        <fullName evidence="2">Uncharacterized protein</fullName>
    </submittedName>
</protein>
<sequence>MKRTIGAFAANWLRKPQNQEKIKRGARQLWSRYQRFRSGSGTQTTQSARTGRPPNTPSSTDRD</sequence>
<accession>A0A423PHD3</accession>
<dbReference type="Proteomes" id="UP000283993">
    <property type="component" value="Unassembled WGS sequence"/>
</dbReference>
<name>A0A423PHD3_9GAMM</name>
<dbReference type="EMBL" id="AYKH01000040">
    <property type="protein sequence ID" value="ROO25049.1"/>
    <property type="molecule type" value="Genomic_DNA"/>
</dbReference>
<evidence type="ECO:0000313" key="2">
    <source>
        <dbReference type="EMBL" id="ROO25049.1"/>
    </source>
</evidence>
<gene>
    <name evidence="2" type="ORF">SAOR_13345</name>
</gene>
<evidence type="ECO:0000313" key="3">
    <source>
        <dbReference type="Proteomes" id="UP000283993"/>
    </source>
</evidence>
<dbReference type="RefSeq" id="WP_123631876.1">
    <property type="nucleotide sequence ID" value="NZ_AYKH01000040.1"/>
</dbReference>
<proteinExistence type="predicted"/>
<evidence type="ECO:0000256" key="1">
    <source>
        <dbReference type="SAM" id="MobiDB-lite"/>
    </source>
</evidence>